<dbReference type="RefSeq" id="WP_012034725.1">
    <property type="nucleotide sequence ID" value="NC_009464.1"/>
</dbReference>
<dbReference type="eggNOG" id="arCOG01059">
    <property type="taxonomic scope" value="Archaea"/>
</dbReference>
<sequence length="177" mass="20260">MEREGKDLKQLFMQKKPCLIFLAISRVEKPYVSTLMKEADTTFAHTTNILSDIEACGLVEFVSEGRVKYVKLTKRGKEVHKALLALDRMLGGESLLKDLKKLEKRVNGLETRIKAGGLDERAVRRAMKSLDEVAARTSTIEGESQIFSNEKLDYELRVMKERLEYLRTKLQPAQLQE</sequence>
<evidence type="ECO:0000313" key="1">
    <source>
        <dbReference type="EMBL" id="CAJ37866.1"/>
    </source>
</evidence>
<dbReference type="GeneID" id="5145152"/>
<gene>
    <name evidence="1" type="ORF">RRC93</name>
</gene>
<organism evidence="1 2">
    <name type="scientific">Methanocella arvoryzae (strain DSM 22066 / NBRC 105507 / MRE50)</name>
    <dbReference type="NCBI Taxonomy" id="351160"/>
    <lineage>
        <taxon>Archaea</taxon>
        <taxon>Methanobacteriati</taxon>
        <taxon>Methanobacteriota</taxon>
        <taxon>Stenosarchaea group</taxon>
        <taxon>Methanomicrobia</taxon>
        <taxon>Methanocellales</taxon>
        <taxon>Methanocellaceae</taxon>
        <taxon>Methanocella</taxon>
    </lineage>
</organism>
<dbReference type="STRING" id="351160.RRC93"/>
<name>Q0W177_METAR</name>
<dbReference type="EMBL" id="AM114193">
    <property type="protein sequence ID" value="CAJ37866.1"/>
    <property type="molecule type" value="Genomic_DNA"/>
</dbReference>
<reference evidence="1 2" key="1">
    <citation type="journal article" date="2006" name="Science">
        <title>Genome of rice cluster I archaea -- the key methane producers in the rice rhizosphere.</title>
        <authorList>
            <person name="Erkel C."/>
            <person name="Kube M."/>
            <person name="Reinhardt R."/>
            <person name="Liesack W."/>
        </authorList>
    </citation>
    <scope>NUCLEOTIDE SEQUENCE [LARGE SCALE GENOMIC DNA]</scope>
    <source>
        <strain evidence="2">DSM 22066 / NBRC 105507 / MRE50</strain>
    </source>
</reference>
<dbReference type="OrthoDB" id="147738at2157"/>
<dbReference type="InterPro" id="IPR036388">
    <property type="entry name" value="WH-like_DNA-bd_sf"/>
</dbReference>
<accession>Q0W177</accession>
<dbReference type="Proteomes" id="UP000000663">
    <property type="component" value="Chromosome"/>
</dbReference>
<evidence type="ECO:0000313" key="2">
    <source>
        <dbReference type="Proteomes" id="UP000000663"/>
    </source>
</evidence>
<dbReference type="Gene3D" id="1.10.10.10">
    <property type="entry name" value="Winged helix-like DNA-binding domain superfamily/Winged helix DNA-binding domain"/>
    <property type="match status" value="1"/>
</dbReference>
<protein>
    <recommendedName>
        <fullName evidence="3">HTH marR-type domain-containing protein</fullName>
    </recommendedName>
</protein>
<dbReference type="AlphaFoldDB" id="Q0W177"/>
<keyword evidence="2" id="KW-1185">Reference proteome</keyword>
<dbReference type="InterPro" id="IPR036390">
    <property type="entry name" value="WH_DNA-bd_sf"/>
</dbReference>
<dbReference type="KEGG" id="rci:RRC93"/>
<dbReference type="SUPFAM" id="SSF46785">
    <property type="entry name" value="Winged helix' DNA-binding domain"/>
    <property type="match status" value="1"/>
</dbReference>
<evidence type="ECO:0008006" key="3">
    <source>
        <dbReference type="Google" id="ProtNLM"/>
    </source>
</evidence>
<proteinExistence type="predicted"/>